<evidence type="ECO:0000256" key="4">
    <source>
        <dbReference type="ARBA" id="ARBA00022763"/>
    </source>
</evidence>
<evidence type="ECO:0000256" key="3">
    <source>
        <dbReference type="ARBA" id="ARBA00022741"/>
    </source>
</evidence>
<dbReference type="NCBIfam" id="TIGR00634">
    <property type="entry name" value="recN"/>
    <property type="match status" value="1"/>
</dbReference>
<dbReference type="Gene3D" id="3.40.50.300">
    <property type="entry name" value="P-loop containing nucleotide triphosphate hydrolases"/>
    <property type="match status" value="2"/>
</dbReference>
<evidence type="ECO:0000256" key="2">
    <source>
        <dbReference type="ARBA" id="ARBA00021315"/>
    </source>
</evidence>
<evidence type="ECO:0000256" key="7">
    <source>
        <dbReference type="ARBA" id="ARBA00033408"/>
    </source>
</evidence>
<evidence type="ECO:0000256" key="6">
    <source>
        <dbReference type="ARBA" id="ARBA00023204"/>
    </source>
</evidence>
<dbReference type="Proteomes" id="UP000184390">
    <property type="component" value="Unassembled WGS sequence"/>
</dbReference>
<evidence type="ECO:0000313" key="11">
    <source>
        <dbReference type="Proteomes" id="UP000184390"/>
    </source>
</evidence>
<protein>
    <recommendedName>
        <fullName evidence="2">DNA repair protein RecN</fullName>
    </recommendedName>
    <alternativeName>
        <fullName evidence="7">Recombination protein N</fullName>
    </alternativeName>
</protein>
<keyword evidence="6" id="KW-0234">DNA repair</keyword>
<comment type="caution">
    <text evidence="10">The sequence shown here is derived from an EMBL/GenBank/DDBJ whole genome shotgun (WGS) entry which is preliminary data.</text>
</comment>
<proteinExistence type="inferred from homology"/>
<feature type="region of interest" description="Disordered" evidence="8">
    <location>
        <begin position="555"/>
        <end position="574"/>
    </location>
</feature>
<feature type="compositionally biased region" description="Low complexity" evidence="8">
    <location>
        <begin position="558"/>
        <end position="574"/>
    </location>
</feature>
<accession>A0ABY1IED0</accession>
<dbReference type="SUPFAM" id="SSF52540">
    <property type="entry name" value="P-loop containing nucleoside triphosphate hydrolases"/>
    <property type="match status" value="2"/>
</dbReference>
<keyword evidence="11" id="KW-1185">Reference proteome</keyword>
<reference evidence="10 11" key="1">
    <citation type="submission" date="2016-11" db="EMBL/GenBank/DDBJ databases">
        <authorList>
            <person name="Varghese N."/>
            <person name="Submissions S."/>
        </authorList>
    </citation>
    <scope>NUCLEOTIDE SEQUENCE [LARGE SCALE GENOMIC DNA]</scope>
    <source>
        <strain evidence="10 11">PA</strain>
    </source>
</reference>
<organism evidence="10 11">
    <name type="scientific">Actinomyces denticolens</name>
    <dbReference type="NCBI Taxonomy" id="52767"/>
    <lineage>
        <taxon>Bacteria</taxon>
        <taxon>Bacillati</taxon>
        <taxon>Actinomycetota</taxon>
        <taxon>Actinomycetes</taxon>
        <taxon>Actinomycetales</taxon>
        <taxon>Actinomycetaceae</taxon>
        <taxon>Actinomyces</taxon>
    </lineage>
</organism>
<name>A0ABY1IED0_9ACTO</name>
<dbReference type="PANTHER" id="PTHR11059:SF0">
    <property type="entry name" value="DNA REPAIR PROTEIN RECN"/>
    <property type="match status" value="1"/>
</dbReference>
<evidence type="ECO:0000256" key="8">
    <source>
        <dbReference type="SAM" id="MobiDB-lite"/>
    </source>
</evidence>
<evidence type="ECO:0000256" key="5">
    <source>
        <dbReference type="ARBA" id="ARBA00022840"/>
    </source>
</evidence>
<keyword evidence="5" id="KW-0067">ATP-binding</keyword>
<comment type="similarity">
    <text evidence="1">Belongs to the RecN family.</text>
</comment>
<evidence type="ECO:0000256" key="1">
    <source>
        <dbReference type="ARBA" id="ARBA00009441"/>
    </source>
</evidence>
<gene>
    <name evidence="10" type="ORF">SAMN05216246_10988</name>
</gene>
<dbReference type="PIRSF" id="PIRSF003128">
    <property type="entry name" value="RecN"/>
    <property type="match status" value="1"/>
</dbReference>
<dbReference type="PANTHER" id="PTHR11059">
    <property type="entry name" value="DNA REPAIR PROTEIN RECN"/>
    <property type="match status" value="1"/>
</dbReference>
<dbReference type="InterPro" id="IPR027417">
    <property type="entry name" value="P-loop_NTPase"/>
</dbReference>
<dbReference type="Pfam" id="PF13476">
    <property type="entry name" value="AAA_23"/>
    <property type="match status" value="1"/>
</dbReference>
<dbReference type="InterPro" id="IPR038729">
    <property type="entry name" value="Rad50/SbcC_AAA"/>
</dbReference>
<dbReference type="InterPro" id="IPR004604">
    <property type="entry name" value="DNA_recomb/repair_RecN"/>
</dbReference>
<keyword evidence="4" id="KW-0227">DNA damage</keyword>
<evidence type="ECO:0000259" key="9">
    <source>
        <dbReference type="Pfam" id="PF13476"/>
    </source>
</evidence>
<sequence>MAGGQRERAGPLIESLSIEDLGIIESAELRFGPGLTALTGETGAGKTMVLTSLGLLLGQRAEAAVVRAGAQRALVEGAFLTDPDSPAGRRAAEAGAELDDDLLIATRAVPAEGRSRAHLGGRSVPSSVLAEVGSRLVAVHGQADQLRLRSAAAQRAALDSLGGPEHAALCRRYAHAYRRRARAAEDLAQWQAGSRARAEEAARLRAWLEAIEAVDPVPGEDRALEAEAGRLEHAEDLRLAATAAAAALTADADPAAGGSEAVDVASLIAAAGRALAGVDGLDPALTELAARVRQLGILSADIGADLGSYLSGLDADPARLAWVNQRRAELTRLCRDTGGAAERIDDVDALLEWGRRAADRLARIDGPVDGAEALNQALTEAQAELGATATELSAARARLAERLQESVTVELEGLRMSGARLVVGLEELDEPGPTGAEAVSLLLSPHPGATPMPLGKGASGGELSRIMLALEVVLADSTVAGPAPGARDGGDAAPDREHARTFVFDEIDAGVGGRAAREIGRRLARLARSHQVIVVTHLAQVAAWADTQLVVRKEMPGDEGAPDGADHPGAGTRITRTRVTRVTGAERERELARMLSGHDDSEAALRHAAELLAEASMAESSA</sequence>
<evidence type="ECO:0000313" key="10">
    <source>
        <dbReference type="EMBL" id="SHJ04739.1"/>
    </source>
</evidence>
<feature type="domain" description="Rad50/SbcC-type AAA" evidence="9">
    <location>
        <begin position="15"/>
        <end position="62"/>
    </location>
</feature>
<dbReference type="EMBL" id="FQYL01000009">
    <property type="protein sequence ID" value="SHJ04739.1"/>
    <property type="molecule type" value="Genomic_DNA"/>
</dbReference>
<keyword evidence="3" id="KW-0547">Nucleotide-binding</keyword>